<keyword evidence="1" id="KW-0812">Transmembrane</keyword>
<evidence type="ECO:0000256" key="1">
    <source>
        <dbReference type="SAM" id="Phobius"/>
    </source>
</evidence>
<sequence>MLLFVASLLCALLPVVALGGLNAYMGAVREGAAGRFGGYAYQVSGGSGEVAAVMAGHVADGTAVAALSARGSLGVNAGGQTRRTVGEVSFLTGPSRYGTLVEGRQPEREGEIALSPAAAGQIGAVPGNTVTVGCNDAAGLPGVYSLVGLAVDPADAGAVWAAAVTAPDALAGSGLWLTDDPSIPESGVVAAEAGTGSVAVGRLESSVRRAEESARSRDLPGYRWYGLVLFAVAVCVLTATAVAFHRAGPCDGRMVVDALMACGLPGREARWTVFRGLLACTLPGTVVGIAAGYAVLAAAHGTIGAWFGQYWRWTLSPESLAGIAFVAATLACSTAISWPVLFHRPPRAGMAPAPGRAWPWHAVPAAIMLALACVAIERYHAAEWAFGGVMGALLGGAATGALLASLPWLARTPATSRATGRQRTLAAPACALALLLLAAGSWFSGQMMLATGGPDNGLFIANYLSQRDVDYLAREYPDAMAGATVLVTPDESEHLVRATSAEYYECVVRQGFDDFACGSGNGLINETIVALVDPDSPLAGRARDDQTDEDGTTGVILIDPSDQSIVGSARVNIEGADPLLDAQTMPGLVLGIGSPQALELGITPGSQRTLVITDFPSIASGTRDAIRSEIINRCGYAFITEHDTTSLRSYQARAIAMPTLTGIGAALIFAALAASTRHSQSRLRRTLGEFGADRPQLMRLFAPLGVTMGVGSALALLFGWLGAHPWIIAPSPEFGDTGWWWLIPLPLILAETAVLAWWNSRPEPEQDDTGR</sequence>
<protein>
    <submittedName>
        <fullName evidence="2">Uncharacterized protein</fullName>
    </submittedName>
</protein>
<feature type="transmembrane region" description="Helical" evidence="1">
    <location>
        <begin position="697"/>
        <end position="718"/>
    </location>
</feature>
<gene>
    <name evidence="2" type="ORF">K8U73_07590</name>
</gene>
<dbReference type="Proteomes" id="UP000786560">
    <property type="component" value="Unassembled WGS sequence"/>
</dbReference>
<evidence type="ECO:0000313" key="3">
    <source>
        <dbReference type="Proteomes" id="UP000786560"/>
    </source>
</evidence>
<reference evidence="2" key="2">
    <citation type="submission" date="2021-09" db="EMBL/GenBank/DDBJ databases">
        <authorList>
            <person name="Gilroy R."/>
        </authorList>
    </citation>
    <scope>NUCLEOTIDE SEQUENCE</scope>
    <source>
        <strain evidence="2">ChiBcolR7-4860</strain>
    </source>
</reference>
<feature type="transmembrane region" description="Helical" evidence="1">
    <location>
        <begin position="277"/>
        <end position="299"/>
    </location>
</feature>
<dbReference type="EMBL" id="DYUX01000025">
    <property type="protein sequence ID" value="HJG42226.1"/>
    <property type="molecule type" value="Genomic_DNA"/>
</dbReference>
<keyword evidence="1" id="KW-0472">Membrane</keyword>
<dbReference type="AlphaFoldDB" id="A0A921J0L1"/>
<feature type="transmembrane region" description="Helical" evidence="1">
    <location>
        <begin position="362"/>
        <end position="379"/>
    </location>
</feature>
<reference evidence="2" key="1">
    <citation type="journal article" date="2021" name="PeerJ">
        <title>Extensive microbial diversity within the chicken gut microbiome revealed by metagenomics and culture.</title>
        <authorList>
            <person name="Gilroy R."/>
            <person name="Ravi A."/>
            <person name="Getino M."/>
            <person name="Pursley I."/>
            <person name="Horton D.L."/>
            <person name="Alikhan N.F."/>
            <person name="Baker D."/>
            <person name="Gharbi K."/>
            <person name="Hall N."/>
            <person name="Watson M."/>
            <person name="Adriaenssens E.M."/>
            <person name="Foster-Nyarko E."/>
            <person name="Jarju S."/>
            <person name="Secka A."/>
            <person name="Antonio M."/>
            <person name="Oren A."/>
            <person name="Chaudhuri R.R."/>
            <person name="La Ragione R."/>
            <person name="Hildebrand F."/>
            <person name="Pallen M.J."/>
        </authorList>
    </citation>
    <scope>NUCLEOTIDE SEQUENCE</scope>
    <source>
        <strain evidence="2">ChiBcolR7-4860</strain>
    </source>
</reference>
<feature type="transmembrane region" description="Helical" evidence="1">
    <location>
        <begin position="385"/>
        <end position="404"/>
    </location>
</feature>
<dbReference type="RefSeq" id="WP_278711592.1">
    <property type="nucleotide sequence ID" value="NZ_DYUX01000025.1"/>
</dbReference>
<name>A0A921J0L1_9BIFI</name>
<feature type="transmembrane region" description="Helical" evidence="1">
    <location>
        <begin position="224"/>
        <end position="244"/>
    </location>
</feature>
<feature type="transmembrane region" description="Helical" evidence="1">
    <location>
        <begin position="655"/>
        <end position="676"/>
    </location>
</feature>
<keyword evidence="1" id="KW-1133">Transmembrane helix</keyword>
<comment type="caution">
    <text evidence="2">The sequence shown here is derived from an EMBL/GenBank/DDBJ whole genome shotgun (WGS) entry which is preliminary data.</text>
</comment>
<accession>A0A921J0L1</accession>
<evidence type="ECO:0000313" key="2">
    <source>
        <dbReference type="EMBL" id="HJG42226.1"/>
    </source>
</evidence>
<organism evidence="2 3">
    <name type="scientific">Bifidobacterium pullorum subsp. gallinarum</name>
    <dbReference type="NCBI Taxonomy" id="78344"/>
    <lineage>
        <taxon>Bacteria</taxon>
        <taxon>Bacillati</taxon>
        <taxon>Actinomycetota</taxon>
        <taxon>Actinomycetes</taxon>
        <taxon>Bifidobacteriales</taxon>
        <taxon>Bifidobacteriaceae</taxon>
        <taxon>Bifidobacterium</taxon>
    </lineage>
</organism>
<feature type="transmembrane region" description="Helical" evidence="1">
    <location>
        <begin position="319"/>
        <end position="341"/>
    </location>
</feature>
<feature type="transmembrane region" description="Helical" evidence="1">
    <location>
        <begin position="738"/>
        <end position="758"/>
    </location>
</feature>
<proteinExistence type="predicted"/>